<keyword evidence="3" id="KW-1185">Reference proteome</keyword>
<dbReference type="AlphaFoldDB" id="A0AAV7M326"/>
<evidence type="ECO:0000313" key="2">
    <source>
        <dbReference type="EMBL" id="KAJ1097210.1"/>
    </source>
</evidence>
<proteinExistence type="predicted"/>
<organism evidence="2 3">
    <name type="scientific">Pleurodeles waltl</name>
    <name type="common">Iberian ribbed newt</name>
    <dbReference type="NCBI Taxonomy" id="8319"/>
    <lineage>
        <taxon>Eukaryota</taxon>
        <taxon>Metazoa</taxon>
        <taxon>Chordata</taxon>
        <taxon>Craniata</taxon>
        <taxon>Vertebrata</taxon>
        <taxon>Euteleostomi</taxon>
        <taxon>Amphibia</taxon>
        <taxon>Batrachia</taxon>
        <taxon>Caudata</taxon>
        <taxon>Salamandroidea</taxon>
        <taxon>Salamandridae</taxon>
        <taxon>Pleurodelinae</taxon>
        <taxon>Pleurodeles</taxon>
    </lineage>
</organism>
<evidence type="ECO:0000313" key="3">
    <source>
        <dbReference type="Proteomes" id="UP001066276"/>
    </source>
</evidence>
<protein>
    <submittedName>
        <fullName evidence="2">Uncharacterized protein</fullName>
    </submittedName>
</protein>
<gene>
    <name evidence="2" type="ORF">NDU88_002335</name>
</gene>
<feature type="compositionally biased region" description="Low complexity" evidence="1">
    <location>
        <begin position="89"/>
        <end position="99"/>
    </location>
</feature>
<feature type="region of interest" description="Disordered" evidence="1">
    <location>
        <begin position="26"/>
        <end position="109"/>
    </location>
</feature>
<evidence type="ECO:0000256" key="1">
    <source>
        <dbReference type="SAM" id="MobiDB-lite"/>
    </source>
</evidence>
<accession>A0AAV7M326</accession>
<dbReference type="EMBL" id="JANPWB010000014">
    <property type="protein sequence ID" value="KAJ1097210.1"/>
    <property type="molecule type" value="Genomic_DNA"/>
</dbReference>
<reference evidence="2" key="1">
    <citation type="journal article" date="2022" name="bioRxiv">
        <title>Sequencing and chromosome-scale assembly of the giantPleurodeles waltlgenome.</title>
        <authorList>
            <person name="Brown T."/>
            <person name="Elewa A."/>
            <person name="Iarovenko S."/>
            <person name="Subramanian E."/>
            <person name="Araus A.J."/>
            <person name="Petzold A."/>
            <person name="Susuki M."/>
            <person name="Suzuki K.-i.T."/>
            <person name="Hayashi T."/>
            <person name="Toyoda A."/>
            <person name="Oliveira C."/>
            <person name="Osipova E."/>
            <person name="Leigh N.D."/>
            <person name="Simon A."/>
            <person name="Yun M.H."/>
        </authorList>
    </citation>
    <scope>NUCLEOTIDE SEQUENCE</scope>
    <source>
        <strain evidence="2">20211129_DDA</strain>
        <tissue evidence="2">Liver</tissue>
    </source>
</reference>
<name>A0AAV7M326_PLEWA</name>
<dbReference type="Proteomes" id="UP001066276">
    <property type="component" value="Chromosome 10"/>
</dbReference>
<sequence>MGTGDVPTHPIAAACLGPLGRGLRGSQIQVQLQHRSPRGQGFPSPKREGGRGSSWAPAALEVHGRGRHASWVGPSNYSRPPLSVPPQASISSSALPSRSGESVRPPLEPVTLLRRNSQCLVRRWLGGMG</sequence>
<comment type="caution">
    <text evidence="2">The sequence shown here is derived from an EMBL/GenBank/DDBJ whole genome shotgun (WGS) entry which is preliminary data.</text>
</comment>